<dbReference type="EMBL" id="JAGFMF010011436">
    <property type="protein sequence ID" value="KAG8522382.1"/>
    <property type="molecule type" value="Genomic_DNA"/>
</dbReference>
<proteinExistence type="predicted"/>
<dbReference type="GO" id="GO:0008270">
    <property type="term" value="F:zinc ion binding"/>
    <property type="evidence" value="ECO:0007669"/>
    <property type="project" value="UniProtKB-KW"/>
</dbReference>
<evidence type="ECO:0000313" key="6">
    <source>
        <dbReference type="EMBL" id="KAG8522382.1"/>
    </source>
</evidence>
<dbReference type="InterPro" id="IPR001909">
    <property type="entry name" value="KRAB"/>
</dbReference>
<keyword evidence="4" id="KW-0862">Zinc</keyword>
<dbReference type="Proteomes" id="UP000700334">
    <property type="component" value="Unassembled WGS sequence"/>
</dbReference>
<feature type="domain" description="KRAB" evidence="5">
    <location>
        <begin position="1"/>
        <end position="31"/>
    </location>
</feature>
<organism evidence="6 7">
    <name type="scientific">Galemys pyrenaicus</name>
    <name type="common">Iberian desman</name>
    <name type="synonym">Pyrenean desman</name>
    <dbReference type="NCBI Taxonomy" id="202257"/>
    <lineage>
        <taxon>Eukaryota</taxon>
        <taxon>Metazoa</taxon>
        <taxon>Chordata</taxon>
        <taxon>Craniata</taxon>
        <taxon>Vertebrata</taxon>
        <taxon>Euteleostomi</taxon>
        <taxon>Mammalia</taxon>
        <taxon>Eutheria</taxon>
        <taxon>Laurasiatheria</taxon>
        <taxon>Eulipotyphla</taxon>
        <taxon>Talpidae</taxon>
        <taxon>Galemys</taxon>
    </lineage>
</organism>
<evidence type="ECO:0000313" key="7">
    <source>
        <dbReference type="Proteomes" id="UP000700334"/>
    </source>
</evidence>
<protein>
    <submittedName>
        <fullName evidence="6">Zinc finger protein 717</fullName>
    </submittedName>
</protein>
<accession>A0A8J6DUG9</accession>
<comment type="caution">
    <text evidence="6">The sequence shown here is derived from an EMBL/GenBank/DDBJ whole genome shotgun (WGS) entry which is preliminary data.</text>
</comment>
<dbReference type="PROSITE" id="PS50805">
    <property type="entry name" value="KRAB"/>
    <property type="match status" value="1"/>
</dbReference>
<dbReference type="OrthoDB" id="427030at2759"/>
<keyword evidence="2" id="KW-0677">Repeat</keyword>
<evidence type="ECO:0000256" key="2">
    <source>
        <dbReference type="ARBA" id="ARBA00022737"/>
    </source>
</evidence>
<dbReference type="InterPro" id="IPR036236">
    <property type="entry name" value="Znf_C2H2_sf"/>
</dbReference>
<gene>
    <name evidence="6" type="ORF">J0S82_002250</name>
</gene>
<dbReference type="PANTHER" id="PTHR23234">
    <property type="entry name" value="ZNF44 PROTEIN"/>
    <property type="match status" value="1"/>
</dbReference>
<name>A0A8J6DUG9_GALPY</name>
<keyword evidence="1" id="KW-0479">Metal-binding</keyword>
<dbReference type="AlphaFoldDB" id="A0A8J6DUG9"/>
<dbReference type="SUPFAM" id="SSF57667">
    <property type="entry name" value="beta-beta-alpha zinc fingers"/>
    <property type="match status" value="1"/>
</dbReference>
<feature type="non-terminal residue" evidence="6">
    <location>
        <position position="1"/>
    </location>
</feature>
<evidence type="ECO:0000256" key="1">
    <source>
        <dbReference type="ARBA" id="ARBA00022723"/>
    </source>
</evidence>
<dbReference type="Gene3D" id="3.30.160.60">
    <property type="entry name" value="Classic Zinc Finger"/>
    <property type="match status" value="1"/>
</dbReference>
<reference evidence="6" key="1">
    <citation type="journal article" date="2021" name="Evol. Appl.">
        <title>The genome of the Pyrenean desman and the effects of bottlenecks and inbreeding on the genomic landscape of an endangered species.</title>
        <authorList>
            <person name="Escoda L."/>
            <person name="Castresana J."/>
        </authorList>
    </citation>
    <scope>NUCLEOTIDE SEQUENCE</scope>
    <source>
        <strain evidence="6">IBE-C5619</strain>
    </source>
</reference>
<evidence type="ECO:0000256" key="3">
    <source>
        <dbReference type="ARBA" id="ARBA00022771"/>
    </source>
</evidence>
<keyword evidence="3" id="KW-0863">Zinc-finger</keyword>
<evidence type="ECO:0000259" key="5">
    <source>
        <dbReference type="PROSITE" id="PS50805"/>
    </source>
</evidence>
<keyword evidence="7" id="KW-1185">Reference proteome</keyword>
<dbReference type="GO" id="GO:0006355">
    <property type="term" value="P:regulation of DNA-templated transcription"/>
    <property type="evidence" value="ECO:0007669"/>
    <property type="project" value="InterPro"/>
</dbReference>
<dbReference type="PANTHER" id="PTHR23234:SF10">
    <property type="entry name" value="RIKEN CDNA 6720489N17 GENE-RELATED"/>
    <property type="match status" value="1"/>
</dbReference>
<dbReference type="InterPro" id="IPR050758">
    <property type="entry name" value="Znf_C2H2-type"/>
</dbReference>
<evidence type="ECO:0000256" key="4">
    <source>
        <dbReference type="ARBA" id="ARBA00022833"/>
    </source>
</evidence>
<sequence length="426" mass="48417">FCVNKPEVIIRLEQGAEPWTVKEPPDKRLLGQSLYTGQRGWEEESPGLLSPCYIDVRNVDDLININEENQGRHLWQVLIANSKTSSKERVDLGTTLNLHPVRNLNLSVNNGPDSGVTPAELRTWKSVSLPGEPDEVHAAERLKSPAITRKALRYAEAPGLHHMIQTLQQPLESSGEGRDFNKETLLFTRRRNLMGDSACQDDGYRKGCAVSAPIIQGSAWVGQTHCACNEWESSLFEKQAHLNLHKDFEGDHHKYNQSGNYFGTKLNLTQFQKMPVGEKAFEYNTGGKTFYKFSFLTKHEKIQAAHKPYELWKMSDNVTLKRCQRTLTGETPFVSKQCQRTYSWKSAVTLTENRQCTVVTVFEVWLNNRQHSVWELERRPLCFESLRLRVTPVAIPVSYRALQENVCCGFRFCGLKPPGDSRPPAG</sequence>